<keyword evidence="2" id="KW-0964">Secreted</keyword>
<name>A0A1K0FL47_9ACTN</name>
<evidence type="ECO:0000256" key="6">
    <source>
        <dbReference type="SAM" id="SignalP"/>
    </source>
</evidence>
<evidence type="ECO:0000313" key="8">
    <source>
        <dbReference type="EMBL" id="OJF13567.1"/>
    </source>
</evidence>
<dbReference type="GO" id="GO:0005975">
    <property type="term" value="P:carbohydrate metabolic process"/>
    <property type="evidence" value="ECO:0007669"/>
    <property type="project" value="UniProtKB-ARBA"/>
</dbReference>
<dbReference type="GO" id="GO:0005576">
    <property type="term" value="C:extracellular region"/>
    <property type="evidence" value="ECO:0007669"/>
    <property type="project" value="UniProtKB-SubCell"/>
</dbReference>
<feature type="compositionally biased region" description="Pro residues" evidence="4">
    <location>
        <begin position="265"/>
        <end position="276"/>
    </location>
</feature>
<dbReference type="EMBL" id="MEIA01000144">
    <property type="protein sequence ID" value="OJF13567.1"/>
    <property type="molecule type" value="Genomic_DNA"/>
</dbReference>
<proteinExistence type="predicted"/>
<dbReference type="Pfam" id="PF17210">
    <property type="entry name" value="SdrD_B"/>
    <property type="match status" value="1"/>
</dbReference>
<keyword evidence="5" id="KW-0472">Membrane</keyword>
<evidence type="ECO:0000256" key="5">
    <source>
        <dbReference type="SAM" id="Phobius"/>
    </source>
</evidence>
<reference evidence="8 9" key="1">
    <citation type="submission" date="2016-09" db="EMBL/GenBank/DDBJ databases">
        <title>Couchioplanes caeruleus draft genome sequence.</title>
        <authorList>
            <person name="Sheehan J."/>
            <person name="Caffrey P."/>
        </authorList>
    </citation>
    <scope>NUCLEOTIDE SEQUENCE [LARGE SCALE GENOMIC DNA]</scope>
    <source>
        <strain evidence="8 9">DSM 43634</strain>
    </source>
</reference>
<feature type="compositionally biased region" description="Low complexity" evidence="4">
    <location>
        <begin position="247"/>
        <end position="264"/>
    </location>
</feature>
<comment type="subcellular location">
    <subcellularLocation>
        <location evidence="1">Secreted</location>
    </subcellularLocation>
</comment>
<evidence type="ECO:0000256" key="4">
    <source>
        <dbReference type="SAM" id="MobiDB-lite"/>
    </source>
</evidence>
<feature type="signal peptide" evidence="6">
    <location>
        <begin position="1"/>
        <end position="28"/>
    </location>
</feature>
<keyword evidence="5" id="KW-1133">Transmembrane helix</keyword>
<feature type="region of interest" description="Disordered" evidence="4">
    <location>
        <begin position="230"/>
        <end position="323"/>
    </location>
</feature>
<dbReference type="InterPro" id="IPR033764">
    <property type="entry name" value="Sdr_B"/>
</dbReference>
<dbReference type="SUPFAM" id="SSF49478">
    <property type="entry name" value="Cna protein B-type domain"/>
    <property type="match status" value="1"/>
</dbReference>
<dbReference type="Gene3D" id="2.60.40.10">
    <property type="entry name" value="Immunoglobulins"/>
    <property type="match status" value="2"/>
</dbReference>
<evidence type="ECO:0000256" key="3">
    <source>
        <dbReference type="ARBA" id="ARBA00022729"/>
    </source>
</evidence>
<evidence type="ECO:0000259" key="7">
    <source>
        <dbReference type="Pfam" id="PF17210"/>
    </source>
</evidence>
<dbReference type="RefSeq" id="WP_071805840.1">
    <property type="nucleotide sequence ID" value="NZ_MEIA01000144.1"/>
</dbReference>
<feature type="chain" id="PRO_5009663779" description="SD-repeat containing protein B domain-containing protein" evidence="6">
    <location>
        <begin position="29"/>
        <end position="358"/>
    </location>
</feature>
<accession>A0A1K0FL47</accession>
<organism evidence="8 9">
    <name type="scientific">Couchioplanes caeruleus subsp. caeruleus</name>
    <dbReference type="NCBI Taxonomy" id="56427"/>
    <lineage>
        <taxon>Bacteria</taxon>
        <taxon>Bacillati</taxon>
        <taxon>Actinomycetota</taxon>
        <taxon>Actinomycetes</taxon>
        <taxon>Micromonosporales</taxon>
        <taxon>Micromonosporaceae</taxon>
        <taxon>Couchioplanes</taxon>
    </lineage>
</organism>
<feature type="domain" description="SD-repeat containing protein B" evidence="7">
    <location>
        <begin position="158"/>
        <end position="215"/>
    </location>
</feature>
<evidence type="ECO:0000256" key="1">
    <source>
        <dbReference type="ARBA" id="ARBA00004613"/>
    </source>
</evidence>
<protein>
    <recommendedName>
        <fullName evidence="7">SD-repeat containing protein B domain-containing protein</fullName>
    </recommendedName>
</protein>
<feature type="transmembrane region" description="Helical" evidence="5">
    <location>
        <begin position="328"/>
        <end position="347"/>
    </location>
</feature>
<dbReference type="AlphaFoldDB" id="A0A1K0FL47"/>
<evidence type="ECO:0000313" key="9">
    <source>
        <dbReference type="Proteomes" id="UP000182486"/>
    </source>
</evidence>
<keyword evidence="5" id="KW-0812">Transmembrane</keyword>
<evidence type="ECO:0000256" key="2">
    <source>
        <dbReference type="ARBA" id="ARBA00022525"/>
    </source>
</evidence>
<comment type="caution">
    <text evidence="8">The sequence shown here is derived from an EMBL/GenBank/DDBJ whole genome shotgun (WGS) entry which is preliminary data.</text>
</comment>
<sequence>MFLRKLTGAALTVAIGLASVALSSPARAEEAKPDLKVTVAFNRDIGKVGDAVTVSVTITNNGTVTAKNVRNIKGAFPPLDYTPPTLADGPGVFDLAPGESTVRKYHGIINQEGYKIGHLYFAFVFQAENWDENPRDNWAFRNMRVPGIRSNYTVRAQEDHTHVPVAGVVVEITEQTDSPGKFTARLTTDAAGNADFTNLPLGRYIVRAIAPAGWTGKYSDDLERYTWVEPNDPDKLSTLTLVRNGDPTTAPSTPAPAASTGGPAPNVPPTGGPVPSVPSTGKPAPSVPSSEGPAVAPSSTPSGEALVDAGEGDDEEGGLPLTGGNATAMVGAGLGLFVAGGAAFLLARQRRTRFTSSG</sequence>
<dbReference type="InterPro" id="IPR013783">
    <property type="entry name" value="Ig-like_fold"/>
</dbReference>
<dbReference type="Proteomes" id="UP000182486">
    <property type="component" value="Unassembled WGS sequence"/>
</dbReference>
<keyword evidence="3 6" id="KW-0732">Signal</keyword>
<keyword evidence="9" id="KW-1185">Reference proteome</keyword>
<gene>
    <name evidence="8" type="ORF">BG844_14415</name>
</gene>